<keyword evidence="3" id="KW-1185">Reference proteome</keyword>
<comment type="caution">
    <text evidence="2">The sequence shown here is derived from an EMBL/GenBank/DDBJ whole genome shotgun (WGS) entry which is preliminary data.</text>
</comment>
<evidence type="ECO:0000313" key="2">
    <source>
        <dbReference type="EMBL" id="KAF6830769.1"/>
    </source>
</evidence>
<dbReference type="AlphaFoldDB" id="A0A8H6KFU4"/>
<feature type="region of interest" description="Disordered" evidence="1">
    <location>
        <begin position="1"/>
        <end position="63"/>
    </location>
</feature>
<proteinExistence type="predicted"/>
<name>A0A8H6KFU4_9PEZI</name>
<reference evidence="2" key="1">
    <citation type="journal article" date="2020" name="Phytopathology">
        <title>Genome Sequence Resources of Colletotrichum truncatum, C. plurivorum, C. musicola, and C. sojae: Four Species Pathogenic to Soybean (Glycine max).</title>
        <authorList>
            <person name="Rogerio F."/>
            <person name="Boufleur T.R."/>
            <person name="Ciampi-Guillardi M."/>
            <person name="Sukno S.A."/>
            <person name="Thon M.R."/>
            <person name="Massola Junior N.S."/>
            <person name="Baroncelli R."/>
        </authorList>
    </citation>
    <scope>NUCLEOTIDE SEQUENCE</scope>
    <source>
        <strain evidence="2">LFN0074</strain>
    </source>
</reference>
<evidence type="ECO:0000313" key="3">
    <source>
        <dbReference type="Proteomes" id="UP000639643"/>
    </source>
</evidence>
<protein>
    <submittedName>
        <fullName evidence="2">Uncharacterized protein</fullName>
    </submittedName>
</protein>
<accession>A0A8H6KFU4</accession>
<dbReference type="EMBL" id="WIGM01000277">
    <property type="protein sequence ID" value="KAF6830769.1"/>
    <property type="molecule type" value="Genomic_DNA"/>
</dbReference>
<organism evidence="2 3">
    <name type="scientific">Colletotrichum musicola</name>
    <dbReference type="NCBI Taxonomy" id="2175873"/>
    <lineage>
        <taxon>Eukaryota</taxon>
        <taxon>Fungi</taxon>
        <taxon>Dikarya</taxon>
        <taxon>Ascomycota</taxon>
        <taxon>Pezizomycotina</taxon>
        <taxon>Sordariomycetes</taxon>
        <taxon>Hypocreomycetidae</taxon>
        <taxon>Glomerellales</taxon>
        <taxon>Glomerellaceae</taxon>
        <taxon>Colletotrichum</taxon>
        <taxon>Colletotrichum orchidearum species complex</taxon>
    </lineage>
</organism>
<evidence type="ECO:0000256" key="1">
    <source>
        <dbReference type="SAM" id="MobiDB-lite"/>
    </source>
</evidence>
<sequence>MNPRTSRTGARWRGSEDEVEESGWSSLPAELPKQWSERWTQGTMQPPTGKSGPRGGASGASGAAADRIAWVAPKQRRVQYLNAAPVSAVEQSNAQ</sequence>
<feature type="compositionally biased region" description="Polar residues" evidence="1">
    <location>
        <begin position="37"/>
        <end position="48"/>
    </location>
</feature>
<gene>
    <name evidence="2" type="ORF">CMUS01_07613</name>
</gene>
<dbReference type="Proteomes" id="UP000639643">
    <property type="component" value="Unassembled WGS sequence"/>
</dbReference>